<dbReference type="RefSeq" id="XP_044724172.1">
    <property type="nucleotide sequence ID" value="XM_044860539.1"/>
</dbReference>
<dbReference type="PANTHER" id="PTHR38122:SF1">
    <property type="entry name" value="GLYCOPROTEIN X"/>
    <property type="match status" value="1"/>
</dbReference>
<organism evidence="1 2">
    <name type="scientific">Hirsutella rhossiliensis</name>
    <dbReference type="NCBI Taxonomy" id="111463"/>
    <lineage>
        <taxon>Eukaryota</taxon>
        <taxon>Fungi</taxon>
        <taxon>Dikarya</taxon>
        <taxon>Ascomycota</taxon>
        <taxon>Pezizomycotina</taxon>
        <taxon>Sordariomycetes</taxon>
        <taxon>Hypocreomycetidae</taxon>
        <taxon>Hypocreales</taxon>
        <taxon>Ophiocordycipitaceae</taxon>
        <taxon>Hirsutella</taxon>
    </lineage>
</organism>
<proteinExistence type="predicted"/>
<protein>
    <submittedName>
        <fullName evidence="1">Glycoprotein X</fullName>
    </submittedName>
</protein>
<reference evidence="1" key="1">
    <citation type="submission" date="2021-09" db="EMBL/GenBank/DDBJ databases">
        <title>A high-quality genome of the endoparasitic fungus Hirsutella rhossiliensis with a comparison of Hirsutella genomes reveals transposable elements contributing to genome size variation.</title>
        <authorList>
            <person name="Lin R."/>
            <person name="Jiao Y."/>
            <person name="Sun X."/>
            <person name="Ling J."/>
            <person name="Xie B."/>
            <person name="Cheng X."/>
        </authorList>
    </citation>
    <scope>NUCLEOTIDE SEQUENCE</scope>
    <source>
        <strain evidence="1">HR02</strain>
    </source>
</reference>
<keyword evidence="2" id="KW-1185">Reference proteome</keyword>
<evidence type="ECO:0000313" key="1">
    <source>
        <dbReference type="EMBL" id="KAH0966659.1"/>
    </source>
</evidence>
<dbReference type="Proteomes" id="UP000824596">
    <property type="component" value="Unassembled WGS sequence"/>
</dbReference>
<dbReference type="EMBL" id="JAIZPD010000002">
    <property type="protein sequence ID" value="KAH0966659.1"/>
    <property type="molecule type" value="Genomic_DNA"/>
</dbReference>
<comment type="caution">
    <text evidence="1">The sequence shown here is derived from an EMBL/GenBank/DDBJ whole genome shotgun (WGS) entry which is preliminary data.</text>
</comment>
<dbReference type="AlphaFoldDB" id="A0A9P8N6G1"/>
<name>A0A9P8N6G1_9HYPO</name>
<sequence length="764" mass="81576">MLHVDVARHHVSRLSTTFYETETVTIAVTQHDVSTKLEYEPDLVTGTTASTFETPYPVTVTTTKNCVPKPVDGARPTPVESAGYGYGPPDVGDDQYCDTITATEWKTVTATNAVTVVQPSVVTETVLVPTVSVVPTTIEDTRTVTVTAPGEATTITLPGEIYTLPEKTVVLPGSITVSTLTREIPATTITVTEDGQTFITTLPGSTVTLPGETINLPGETRTLPAETVVLPGSTSVSTLTKELPGTTVTVVEGGTTFTVSLPTQVLPGETITVTQNGRTFTTSLPGQTVINTVTDQLPGETITVLPGQTITVTQGGSTLVRTLPGETVVSTVTEELPGQTVTVTQGGSTFTTSLPGRTVTLTESGKTLTTTLPGKTLTLTQGGTTIRTTLSGATAVIPTTVVLAPSSVPAPAGTTVTKTVQDISVCPSPTGSSAPLSPDSDLTFGCKPGYVCSPPKPDGCNVWPGPPSDDFLCSPQDCISSPPIRNVTWEDGESSYFPLSEGYFNLNPEAFGLSYDIFTFEVYEEVEYGYTRTITTGNWGSQTSLSDWPRTTATSTRAKNVYPLPPSSRRGRRALHRLGKRATTPHVCFDQCNDAWLIGGSVGKSDKLCKKGSSFRSGYDACAECVTANSDASKNTIREYVGPVFSQYFKYCSGHEATPVRLATAPVAESVVTAQPLVKISSQAETSQASFVPMESLATSISVGTKILLGRTADRLANEIRALCNRNDVQAVVADKREWQRREWQRKRQQRRWQRRKRCNGHQC</sequence>
<accession>A0A9P8N6G1</accession>
<evidence type="ECO:0000313" key="2">
    <source>
        <dbReference type="Proteomes" id="UP000824596"/>
    </source>
</evidence>
<dbReference type="OrthoDB" id="5414836at2759"/>
<gene>
    <name evidence="1" type="ORF">HRG_02068</name>
</gene>
<dbReference type="PANTHER" id="PTHR38122">
    <property type="entry name" value="GLYCOPROTEIN X"/>
    <property type="match status" value="1"/>
</dbReference>
<dbReference type="GeneID" id="68351197"/>